<evidence type="ECO:0008006" key="2">
    <source>
        <dbReference type="Google" id="ProtNLM"/>
    </source>
</evidence>
<protein>
    <recommendedName>
        <fullName evidence="2">Tail completion protein</fullName>
    </recommendedName>
</protein>
<sequence length="134" mass="14918">MAVIFPDIEKILVSRLQESLDARAEPFAQDVAVSTIKPSSDVLPYPERMVVIRGDGGPRLDHVRKLERAGITIWCNTYQEASDLAHLVEALVKELTVDGIKLVDIALSPVRVAEETQQECRYMTIEAIMQGTNL</sequence>
<accession>A0A6J5N563</accession>
<organism evidence="1">
    <name type="scientific">uncultured Caudovirales phage</name>
    <dbReference type="NCBI Taxonomy" id="2100421"/>
    <lineage>
        <taxon>Viruses</taxon>
        <taxon>Duplodnaviria</taxon>
        <taxon>Heunggongvirae</taxon>
        <taxon>Uroviricota</taxon>
        <taxon>Caudoviricetes</taxon>
        <taxon>Peduoviridae</taxon>
        <taxon>Maltschvirus</taxon>
        <taxon>Maltschvirus maltsch</taxon>
    </lineage>
</organism>
<reference evidence="1" key="1">
    <citation type="submission" date="2020-04" db="EMBL/GenBank/DDBJ databases">
        <authorList>
            <person name="Chiriac C."/>
            <person name="Salcher M."/>
            <person name="Ghai R."/>
            <person name="Kavagutti S V."/>
        </authorList>
    </citation>
    <scope>NUCLEOTIDE SEQUENCE</scope>
</reference>
<evidence type="ECO:0000313" key="1">
    <source>
        <dbReference type="EMBL" id="CAB4152466.1"/>
    </source>
</evidence>
<name>A0A6J5N563_9CAUD</name>
<proteinExistence type="predicted"/>
<gene>
    <name evidence="1" type="ORF">UFOVP609_11</name>
</gene>
<dbReference type="EMBL" id="LR796588">
    <property type="protein sequence ID" value="CAB4152466.1"/>
    <property type="molecule type" value="Genomic_DNA"/>
</dbReference>